<feature type="non-terminal residue" evidence="1">
    <location>
        <position position="1"/>
    </location>
</feature>
<accession>A0AAV2R9I8</accession>
<evidence type="ECO:0000313" key="1">
    <source>
        <dbReference type="EMBL" id="CAL4120922.1"/>
    </source>
</evidence>
<gene>
    <name evidence="1" type="ORF">MNOR_LOCUS22207</name>
</gene>
<dbReference type="Proteomes" id="UP001497623">
    <property type="component" value="Unassembled WGS sequence"/>
</dbReference>
<dbReference type="EMBL" id="CAXKWB010018499">
    <property type="protein sequence ID" value="CAL4120922.1"/>
    <property type="molecule type" value="Genomic_DNA"/>
</dbReference>
<reference evidence="1 2" key="1">
    <citation type="submission" date="2024-05" db="EMBL/GenBank/DDBJ databases">
        <authorList>
            <person name="Wallberg A."/>
        </authorList>
    </citation>
    <scope>NUCLEOTIDE SEQUENCE [LARGE SCALE GENOMIC DNA]</scope>
</reference>
<proteinExistence type="predicted"/>
<feature type="non-terminal residue" evidence="1">
    <location>
        <position position="162"/>
    </location>
</feature>
<organism evidence="1 2">
    <name type="scientific">Meganyctiphanes norvegica</name>
    <name type="common">Northern krill</name>
    <name type="synonym">Thysanopoda norvegica</name>
    <dbReference type="NCBI Taxonomy" id="48144"/>
    <lineage>
        <taxon>Eukaryota</taxon>
        <taxon>Metazoa</taxon>
        <taxon>Ecdysozoa</taxon>
        <taxon>Arthropoda</taxon>
        <taxon>Crustacea</taxon>
        <taxon>Multicrustacea</taxon>
        <taxon>Malacostraca</taxon>
        <taxon>Eumalacostraca</taxon>
        <taxon>Eucarida</taxon>
        <taxon>Euphausiacea</taxon>
        <taxon>Euphausiidae</taxon>
        <taxon>Meganyctiphanes</taxon>
    </lineage>
</organism>
<evidence type="ECO:0000313" key="2">
    <source>
        <dbReference type="Proteomes" id="UP001497623"/>
    </source>
</evidence>
<keyword evidence="2" id="KW-1185">Reference proteome</keyword>
<name>A0AAV2R9I8_MEGNR</name>
<sequence>DKVPLQVDNVQVCYLSQYLYLGAWFSDSGKMADIISLHEKSNQAVVNKFAIFCAANTQMPFKYKKLVFDAAVMSSLLYSSESWLTSNIKPIEQQYNQLVKCLLGVRKNTSTNLCLFESGISPLSHVISKQRCKFLKSKLDINDTDQPFIGTYKLCQNSNTHA</sequence>
<dbReference type="AlphaFoldDB" id="A0AAV2R9I8"/>
<protein>
    <submittedName>
        <fullName evidence="1">Uncharacterized protein</fullName>
    </submittedName>
</protein>
<comment type="caution">
    <text evidence="1">The sequence shown here is derived from an EMBL/GenBank/DDBJ whole genome shotgun (WGS) entry which is preliminary data.</text>
</comment>